<gene>
    <name evidence="1" type="ORF">DPMN_191896</name>
</gene>
<name>A0A9D3Y0P1_DREPO</name>
<evidence type="ECO:0000313" key="1">
    <source>
        <dbReference type="EMBL" id="KAH3690177.1"/>
    </source>
</evidence>
<sequence length="88" mass="9781">MFKGAIAKGFGHICYAREDCLGLSCNIPVPLGPKSEVLHASIALVPSELKIEISVMGHNFTIKPNGILILRFCVNAHEYVFRNLFRRP</sequence>
<protein>
    <submittedName>
        <fullName evidence="1">Uncharacterized protein</fullName>
    </submittedName>
</protein>
<organism evidence="1 2">
    <name type="scientific">Dreissena polymorpha</name>
    <name type="common">Zebra mussel</name>
    <name type="synonym">Mytilus polymorpha</name>
    <dbReference type="NCBI Taxonomy" id="45954"/>
    <lineage>
        <taxon>Eukaryota</taxon>
        <taxon>Metazoa</taxon>
        <taxon>Spiralia</taxon>
        <taxon>Lophotrochozoa</taxon>
        <taxon>Mollusca</taxon>
        <taxon>Bivalvia</taxon>
        <taxon>Autobranchia</taxon>
        <taxon>Heteroconchia</taxon>
        <taxon>Euheterodonta</taxon>
        <taxon>Imparidentia</taxon>
        <taxon>Neoheterodontei</taxon>
        <taxon>Myida</taxon>
        <taxon>Dreissenoidea</taxon>
        <taxon>Dreissenidae</taxon>
        <taxon>Dreissena</taxon>
    </lineage>
</organism>
<dbReference type="AlphaFoldDB" id="A0A9D3Y0P1"/>
<proteinExistence type="predicted"/>
<dbReference type="EMBL" id="JAIWYP010000075">
    <property type="protein sequence ID" value="KAH3690177.1"/>
    <property type="molecule type" value="Genomic_DNA"/>
</dbReference>
<reference evidence="1" key="2">
    <citation type="submission" date="2020-11" db="EMBL/GenBank/DDBJ databases">
        <authorList>
            <person name="McCartney M.A."/>
            <person name="Auch B."/>
            <person name="Kono T."/>
            <person name="Mallez S."/>
            <person name="Becker A."/>
            <person name="Gohl D.M."/>
            <person name="Silverstein K.A.T."/>
            <person name="Koren S."/>
            <person name="Bechman K.B."/>
            <person name="Herman A."/>
            <person name="Abrahante J.E."/>
            <person name="Garbe J."/>
        </authorList>
    </citation>
    <scope>NUCLEOTIDE SEQUENCE</scope>
    <source>
        <strain evidence="1">Duluth1</strain>
        <tissue evidence="1">Whole animal</tissue>
    </source>
</reference>
<reference evidence="1" key="1">
    <citation type="journal article" date="2019" name="bioRxiv">
        <title>The Genome of the Zebra Mussel, Dreissena polymorpha: A Resource for Invasive Species Research.</title>
        <authorList>
            <person name="McCartney M.A."/>
            <person name="Auch B."/>
            <person name="Kono T."/>
            <person name="Mallez S."/>
            <person name="Zhang Y."/>
            <person name="Obille A."/>
            <person name="Becker A."/>
            <person name="Abrahante J.E."/>
            <person name="Garbe J."/>
            <person name="Badalamenti J.P."/>
            <person name="Herman A."/>
            <person name="Mangelson H."/>
            <person name="Liachko I."/>
            <person name="Sullivan S."/>
            <person name="Sone E.D."/>
            <person name="Koren S."/>
            <person name="Silverstein K.A.T."/>
            <person name="Beckman K.B."/>
            <person name="Gohl D.M."/>
        </authorList>
    </citation>
    <scope>NUCLEOTIDE SEQUENCE</scope>
    <source>
        <strain evidence="1">Duluth1</strain>
        <tissue evidence="1">Whole animal</tissue>
    </source>
</reference>
<evidence type="ECO:0000313" key="2">
    <source>
        <dbReference type="Proteomes" id="UP000828390"/>
    </source>
</evidence>
<keyword evidence="2" id="KW-1185">Reference proteome</keyword>
<comment type="caution">
    <text evidence="1">The sequence shown here is derived from an EMBL/GenBank/DDBJ whole genome shotgun (WGS) entry which is preliminary data.</text>
</comment>
<dbReference type="Proteomes" id="UP000828390">
    <property type="component" value="Unassembled WGS sequence"/>
</dbReference>
<accession>A0A9D3Y0P1</accession>